<dbReference type="Proteomes" id="UP001054945">
    <property type="component" value="Unassembled WGS sequence"/>
</dbReference>
<reference evidence="1 2" key="1">
    <citation type="submission" date="2021-06" db="EMBL/GenBank/DDBJ databases">
        <title>Caerostris extrusa draft genome.</title>
        <authorList>
            <person name="Kono N."/>
            <person name="Arakawa K."/>
        </authorList>
    </citation>
    <scope>NUCLEOTIDE SEQUENCE [LARGE SCALE GENOMIC DNA]</scope>
</reference>
<accession>A0AAV4S3P0</accession>
<sequence>MYLKKLKDKEEIRKLLIAQRAEELLRKSSLPFSPKHIPRSHSLFNINDCTKKGNVNVTKQTIEAITDRLYTIKCQETIENWNNKVNDLWSDETSDSKQNCNMQTNKNCDKRKKVPHSALPFYNFPVRMTTAASLRDNHIR</sequence>
<gene>
    <name evidence="1" type="primary">AVEN_56593_1</name>
    <name evidence="1" type="ORF">CEXT_257441</name>
</gene>
<proteinExistence type="predicted"/>
<protein>
    <submittedName>
        <fullName evidence="1">Uncharacterized protein</fullName>
    </submittedName>
</protein>
<name>A0AAV4S3P0_CAEEX</name>
<dbReference type="AlphaFoldDB" id="A0AAV4S3P0"/>
<keyword evidence="2" id="KW-1185">Reference proteome</keyword>
<organism evidence="1 2">
    <name type="scientific">Caerostris extrusa</name>
    <name type="common">Bark spider</name>
    <name type="synonym">Caerostris bankana</name>
    <dbReference type="NCBI Taxonomy" id="172846"/>
    <lineage>
        <taxon>Eukaryota</taxon>
        <taxon>Metazoa</taxon>
        <taxon>Ecdysozoa</taxon>
        <taxon>Arthropoda</taxon>
        <taxon>Chelicerata</taxon>
        <taxon>Arachnida</taxon>
        <taxon>Araneae</taxon>
        <taxon>Araneomorphae</taxon>
        <taxon>Entelegynae</taxon>
        <taxon>Araneoidea</taxon>
        <taxon>Araneidae</taxon>
        <taxon>Caerostris</taxon>
    </lineage>
</organism>
<evidence type="ECO:0000313" key="2">
    <source>
        <dbReference type="Proteomes" id="UP001054945"/>
    </source>
</evidence>
<evidence type="ECO:0000313" key="1">
    <source>
        <dbReference type="EMBL" id="GIY29108.1"/>
    </source>
</evidence>
<comment type="caution">
    <text evidence="1">The sequence shown here is derived from an EMBL/GenBank/DDBJ whole genome shotgun (WGS) entry which is preliminary data.</text>
</comment>
<dbReference type="EMBL" id="BPLR01009024">
    <property type="protein sequence ID" value="GIY29108.1"/>
    <property type="molecule type" value="Genomic_DNA"/>
</dbReference>